<dbReference type="EMBL" id="GEDG01017965">
    <property type="protein sequence ID" value="JAP21201.1"/>
    <property type="molecule type" value="Transcribed_RNA"/>
</dbReference>
<dbReference type="AlphaFoldDB" id="A0A0V0HL59"/>
<proteinExistence type="predicted"/>
<evidence type="ECO:0000313" key="1">
    <source>
        <dbReference type="EMBL" id="JAP21201.1"/>
    </source>
</evidence>
<protein>
    <submittedName>
        <fullName evidence="1">Putative ovule protein</fullName>
    </submittedName>
</protein>
<organism evidence="1">
    <name type="scientific">Solanum chacoense</name>
    <name type="common">Chaco potato</name>
    <dbReference type="NCBI Taxonomy" id="4108"/>
    <lineage>
        <taxon>Eukaryota</taxon>
        <taxon>Viridiplantae</taxon>
        <taxon>Streptophyta</taxon>
        <taxon>Embryophyta</taxon>
        <taxon>Tracheophyta</taxon>
        <taxon>Spermatophyta</taxon>
        <taxon>Magnoliopsida</taxon>
        <taxon>eudicotyledons</taxon>
        <taxon>Gunneridae</taxon>
        <taxon>Pentapetalae</taxon>
        <taxon>asterids</taxon>
        <taxon>lamiids</taxon>
        <taxon>Solanales</taxon>
        <taxon>Solanaceae</taxon>
        <taxon>Solanoideae</taxon>
        <taxon>Solaneae</taxon>
        <taxon>Solanum</taxon>
    </lineage>
</organism>
<name>A0A0V0HL59_SOLCH</name>
<sequence>MLLLGSQSLMKRSICFCVVSLLCKVESKICFSAGQVKACWQKVEEESEIPSSFIFGGLYRKIGNSMFEPAQRTHID</sequence>
<reference evidence="1" key="1">
    <citation type="submission" date="2015-12" db="EMBL/GenBank/DDBJ databases">
        <title>Gene expression during late stages of embryo sac development: a critical building block for successful pollen-pistil interactions.</title>
        <authorList>
            <person name="Liu Y."/>
            <person name="Joly V."/>
            <person name="Sabar M."/>
            <person name="Matton D.P."/>
        </authorList>
    </citation>
    <scope>NUCLEOTIDE SEQUENCE</scope>
</reference>
<accession>A0A0V0HL59</accession>